<dbReference type="PANTHER" id="PTHR21060">
    <property type="entry name" value="ACETATE KINASE"/>
    <property type="match status" value="1"/>
</dbReference>
<dbReference type="InterPro" id="IPR000890">
    <property type="entry name" value="Aliphatic_acid_kin_short-chain"/>
</dbReference>
<comment type="subunit">
    <text evidence="9">Homodimer.</text>
</comment>
<dbReference type="GO" id="GO:0000287">
    <property type="term" value="F:magnesium ion binding"/>
    <property type="evidence" value="ECO:0007669"/>
    <property type="project" value="UniProtKB-UniRule"/>
</dbReference>
<dbReference type="STRING" id="715226.ABI_44540"/>
<feature type="binding site" evidence="9">
    <location>
        <position position="85"/>
    </location>
    <ligand>
        <name>substrate</name>
    </ligand>
</feature>
<feature type="binding site" evidence="9">
    <location>
        <position position="351"/>
    </location>
    <ligand>
        <name>Mg(2+)</name>
        <dbReference type="ChEBI" id="CHEBI:18420"/>
    </ligand>
</feature>
<comment type="cofactor">
    <cofactor evidence="9">
        <name>Mg(2+)</name>
        <dbReference type="ChEBI" id="CHEBI:18420"/>
    </cofactor>
    <cofactor evidence="9">
        <name>Mn(2+)</name>
        <dbReference type="ChEBI" id="CHEBI:29035"/>
    </cofactor>
    <text evidence="9">Mg(2+). Can also accept Mn(2+).</text>
</comment>
<evidence type="ECO:0000256" key="4">
    <source>
        <dbReference type="ARBA" id="ARBA00022723"/>
    </source>
</evidence>
<feature type="site" description="Transition state stabilizer" evidence="9">
    <location>
        <position position="233"/>
    </location>
</feature>
<dbReference type="Pfam" id="PF00871">
    <property type="entry name" value="Acetate_kinase"/>
    <property type="match status" value="1"/>
</dbReference>
<name>F4QTF7_9CAUL</name>
<accession>F4QTF7</accession>
<dbReference type="GO" id="GO:0006085">
    <property type="term" value="P:acetyl-CoA biosynthetic process"/>
    <property type="evidence" value="ECO:0007669"/>
    <property type="project" value="UniProtKB-UniRule"/>
</dbReference>
<protein>
    <recommendedName>
        <fullName evidence="9">Acetate kinase</fullName>
        <ecNumber evidence="9">2.7.2.1</ecNumber>
    </recommendedName>
    <alternativeName>
        <fullName evidence="9">Acetokinase</fullName>
    </alternativeName>
</protein>
<dbReference type="InterPro" id="IPR023865">
    <property type="entry name" value="Aliphatic_acid_kinase_CS"/>
</dbReference>
<dbReference type="UniPathway" id="UPA00340">
    <property type="reaction ID" value="UER00458"/>
</dbReference>
<proteinExistence type="inferred from homology"/>
<evidence type="ECO:0000256" key="2">
    <source>
        <dbReference type="ARBA" id="ARBA00022490"/>
    </source>
</evidence>
<dbReference type="SUPFAM" id="SSF53067">
    <property type="entry name" value="Actin-like ATPase domain"/>
    <property type="match status" value="2"/>
</dbReference>
<keyword evidence="12" id="KW-1185">Reference proteome</keyword>
<evidence type="ECO:0000256" key="1">
    <source>
        <dbReference type="ARBA" id="ARBA00008748"/>
    </source>
</evidence>
<dbReference type="EMBL" id="GL883080">
    <property type="protein sequence ID" value="EGF90027.1"/>
    <property type="molecule type" value="Genomic_DNA"/>
</dbReference>
<dbReference type="PRINTS" id="PR00471">
    <property type="entry name" value="ACETATEKNASE"/>
</dbReference>
<keyword evidence="3 9" id="KW-0808">Transferase</keyword>
<dbReference type="InterPro" id="IPR004372">
    <property type="entry name" value="Ac/propionate_kinase"/>
</dbReference>
<keyword evidence="8 9" id="KW-0460">Magnesium</keyword>
<dbReference type="PIRSF" id="PIRSF000722">
    <property type="entry name" value="Acetate_prop_kin"/>
    <property type="match status" value="1"/>
</dbReference>
<comment type="function">
    <text evidence="9">Catalyzes the formation of acetyl phosphate from acetate and ATP. Can also catalyze the reverse reaction.</text>
</comment>
<feature type="site" description="Transition state stabilizer" evidence="9">
    <location>
        <position position="173"/>
    </location>
</feature>
<dbReference type="Gene3D" id="3.30.420.40">
    <property type="match status" value="2"/>
</dbReference>
<evidence type="ECO:0000256" key="6">
    <source>
        <dbReference type="ARBA" id="ARBA00022777"/>
    </source>
</evidence>
<evidence type="ECO:0000256" key="10">
    <source>
        <dbReference type="RuleBase" id="RU003835"/>
    </source>
</evidence>
<dbReference type="GO" id="GO:0008776">
    <property type="term" value="F:acetate kinase activity"/>
    <property type="evidence" value="ECO:0007669"/>
    <property type="project" value="UniProtKB-UniRule"/>
</dbReference>
<evidence type="ECO:0000256" key="7">
    <source>
        <dbReference type="ARBA" id="ARBA00022840"/>
    </source>
</evidence>
<sequence length="378" mass="40093">MSDALLTLNAGSSSLKFRLFGLQDGLPVLGGGKITGIGGNPALRLAGETDDRPLSRDMDMPDAVAFMLEWLEGHAGCHISAAAHRIVHGGPNLDQCVQLDPSTLDVLKTLIPLAPLHQPHNLAAVDALAESHPGLAQFGCFDTAFHAHRERVATAFALPAHIRDKGVRRYGFHGLSYAWIARRLAIDHPELHGGRVVVAHLGNGASLCAMANGRSVDTTMGLTALDGLPMGTRCGALDPGAVLYMQRELGLSLDDVERLLYQDSGLKGLSGISNDVRDLLESSSPDAIFALDYFARKTAQQIAAMAVSLGGLDGLVFTGGIGENATPVRERILAALAWLPPFRTLVIPADEERAMALDVAPQLSGRSLRLDPDQSSCV</sequence>
<feature type="binding site" evidence="9">
    <location>
        <begin position="275"/>
        <end position="277"/>
    </location>
    <ligand>
        <name>ATP</name>
        <dbReference type="ChEBI" id="CHEBI:30616"/>
    </ligand>
</feature>
<dbReference type="HAMAP" id="MF_00020">
    <property type="entry name" value="Acetate_kinase"/>
    <property type="match status" value="1"/>
</dbReference>
<evidence type="ECO:0000256" key="8">
    <source>
        <dbReference type="ARBA" id="ARBA00022842"/>
    </source>
</evidence>
<evidence type="ECO:0000256" key="3">
    <source>
        <dbReference type="ARBA" id="ARBA00022679"/>
    </source>
</evidence>
<dbReference type="PANTHER" id="PTHR21060:SF21">
    <property type="entry name" value="ACETATE KINASE"/>
    <property type="match status" value="1"/>
</dbReference>
<dbReference type="Proteomes" id="UP000006512">
    <property type="component" value="Unassembled WGS sequence"/>
</dbReference>
<feature type="binding site" evidence="9">
    <location>
        <position position="16"/>
    </location>
    <ligand>
        <name>ATP</name>
        <dbReference type="ChEBI" id="CHEBI:30616"/>
    </ligand>
</feature>
<comment type="similarity">
    <text evidence="1 9 10">Belongs to the acetokinase family.</text>
</comment>
<feature type="binding site" evidence="9">
    <location>
        <begin position="200"/>
        <end position="204"/>
    </location>
    <ligand>
        <name>ATP</name>
        <dbReference type="ChEBI" id="CHEBI:30616"/>
    </ligand>
</feature>
<dbReference type="AlphaFoldDB" id="F4QTF7"/>
<feature type="binding site" evidence="9">
    <location>
        <position position="9"/>
    </location>
    <ligand>
        <name>Mg(2+)</name>
        <dbReference type="ChEBI" id="CHEBI:18420"/>
    </ligand>
</feature>
<feature type="binding site" evidence="9">
    <location>
        <begin position="320"/>
        <end position="324"/>
    </location>
    <ligand>
        <name>ATP</name>
        <dbReference type="ChEBI" id="CHEBI:30616"/>
    </ligand>
</feature>
<evidence type="ECO:0000256" key="5">
    <source>
        <dbReference type="ARBA" id="ARBA00022741"/>
    </source>
</evidence>
<feature type="active site" description="Proton donor/acceptor" evidence="9">
    <location>
        <position position="142"/>
    </location>
</feature>
<evidence type="ECO:0000313" key="12">
    <source>
        <dbReference type="Proteomes" id="UP000006512"/>
    </source>
</evidence>
<dbReference type="RefSeq" id="WP_006275227.1">
    <property type="nucleotide sequence ID" value="NZ_GL883080.1"/>
</dbReference>
<dbReference type="GO" id="GO:0006083">
    <property type="term" value="P:acetate metabolic process"/>
    <property type="evidence" value="ECO:0007669"/>
    <property type="project" value="TreeGrafter"/>
</dbReference>
<keyword evidence="5 9" id="KW-0547">Nucleotide-binding</keyword>
<comment type="catalytic activity">
    <reaction evidence="9">
        <text>acetate + ATP = acetyl phosphate + ADP</text>
        <dbReference type="Rhea" id="RHEA:11352"/>
        <dbReference type="ChEBI" id="CHEBI:22191"/>
        <dbReference type="ChEBI" id="CHEBI:30089"/>
        <dbReference type="ChEBI" id="CHEBI:30616"/>
        <dbReference type="ChEBI" id="CHEBI:456216"/>
        <dbReference type="EC" id="2.7.2.1"/>
    </reaction>
</comment>
<keyword evidence="4 9" id="KW-0479">Metal-binding</keyword>
<dbReference type="HOGENOM" id="CLU_020352_0_0_5"/>
<keyword evidence="6 9" id="KW-0418">Kinase</keyword>
<dbReference type="PROSITE" id="PS01076">
    <property type="entry name" value="ACETATE_KINASE_2"/>
    <property type="match status" value="1"/>
</dbReference>
<dbReference type="PROSITE" id="PS01075">
    <property type="entry name" value="ACETATE_KINASE_1"/>
    <property type="match status" value="1"/>
</dbReference>
<dbReference type="EC" id="2.7.2.1" evidence="9"/>
<comment type="subcellular location">
    <subcellularLocation>
        <location evidence="9">Cytoplasm</location>
    </subcellularLocation>
</comment>
<evidence type="ECO:0000256" key="9">
    <source>
        <dbReference type="HAMAP-Rule" id="MF_00020"/>
    </source>
</evidence>
<evidence type="ECO:0000313" key="11">
    <source>
        <dbReference type="EMBL" id="EGF90027.1"/>
    </source>
</evidence>
<reference evidence="12" key="1">
    <citation type="submission" date="2011-03" db="EMBL/GenBank/DDBJ databases">
        <title>Draft genome sequence of Brevundimonas diminuta.</title>
        <authorList>
            <person name="Brown P.J.B."/>
            <person name="Buechlein A."/>
            <person name="Hemmerich C."/>
            <person name="Brun Y.V."/>
        </authorList>
    </citation>
    <scope>NUCLEOTIDE SEQUENCE [LARGE SCALE GENOMIC DNA]</scope>
    <source>
        <strain evidence="12">C19</strain>
    </source>
</reference>
<dbReference type="GO" id="GO:0005524">
    <property type="term" value="F:ATP binding"/>
    <property type="evidence" value="ECO:0007669"/>
    <property type="project" value="UniProtKB-KW"/>
</dbReference>
<dbReference type="InterPro" id="IPR043129">
    <property type="entry name" value="ATPase_NBD"/>
</dbReference>
<keyword evidence="2 9" id="KW-0963">Cytoplasm</keyword>
<keyword evidence="7 9" id="KW-0067">ATP-binding</keyword>
<organism evidence="11 12">
    <name type="scientific">Asticcacaulis biprosthecium C19</name>
    <dbReference type="NCBI Taxonomy" id="715226"/>
    <lineage>
        <taxon>Bacteria</taxon>
        <taxon>Pseudomonadati</taxon>
        <taxon>Pseudomonadota</taxon>
        <taxon>Alphaproteobacteria</taxon>
        <taxon>Caulobacterales</taxon>
        <taxon>Caulobacteraceae</taxon>
        <taxon>Asticcacaulis</taxon>
    </lineage>
</organism>
<dbReference type="OrthoDB" id="9802453at2"/>
<dbReference type="GO" id="GO:0005829">
    <property type="term" value="C:cytosol"/>
    <property type="evidence" value="ECO:0007669"/>
    <property type="project" value="TreeGrafter"/>
</dbReference>
<gene>
    <name evidence="9 11" type="primary">ackA</name>
    <name evidence="11" type="ORF">ABI_44540</name>
</gene>
<comment type="pathway">
    <text evidence="9">Metabolic intermediate biosynthesis; acetyl-CoA biosynthesis; acetyl-CoA from acetate: step 1/2.</text>
</comment>
<dbReference type="eggNOG" id="COG0282">
    <property type="taxonomic scope" value="Bacteria"/>
</dbReference>